<keyword evidence="4" id="KW-1185">Reference proteome</keyword>
<dbReference type="InterPro" id="IPR003587">
    <property type="entry name" value="Hint_dom_N"/>
</dbReference>
<proteinExistence type="predicted"/>
<dbReference type="SUPFAM" id="SSF51294">
    <property type="entry name" value="Hedgehog/intein (Hint) domain"/>
    <property type="match status" value="1"/>
</dbReference>
<dbReference type="PROSITE" id="PS50818">
    <property type="entry name" value="INTEIN_C_TER"/>
    <property type="match status" value="1"/>
</dbReference>
<dbReference type="SMART" id="SM00306">
    <property type="entry name" value="HintN"/>
    <property type="match status" value="1"/>
</dbReference>
<dbReference type="EMBL" id="BAAAZA010000061">
    <property type="protein sequence ID" value="GAA3905680.1"/>
    <property type="molecule type" value="Genomic_DNA"/>
</dbReference>
<sequence>MWLDDGTGHNEPRPGGGGGGQSSTPGVPRGSTHEGGCYYTCNYSDSSGGTAHSGNGTVTDLGHGAAPPLNKTLGKKYLGGNGTPSVSQMKRAGTYMPYVSRELNYELYFRDQCSISQGTDMTCKNLRDYYGEWEHVKDIPEKTCPICGNVGFQVILDYVLTRAGMNCTKCFLAGTGVLMSDGKTKNIEDIKVGDKVLATDPETGKSAPKKVTRLIITEGDKYFNKLSIATKDGVQHVTATHEHPFWSPSEHKWVEAGALAPGMTLLTDDGTSVKVTANHAFTKRARTYNLTVDDLHTYYVLAGNTPVLVHNSSCLTTAGESFPGVAHTLDEHVGISDAKAISLAGSKPGGKNSVFIDQQTAQQVADYAVAFNQTRISKWLRGSQQQLTFSGRFGANNSLGTTFYADGSSAATGNGYFIQLTRAKGHPGGFYVSTLYPK</sequence>
<dbReference type="InterPro" id="IPR036844">
    <property type="entry name" value="Hint_dom_sf"/>
</dbReference>
<protein>
    <recommendedName>
        <fullName evidence="2">Hint domain-containing protein</fullName>
    </recommendedName>
</protein>
<evidence type="ECO:0000313" key="3">
    <source>
        <dbReference type="EMBL" id="GAA3905680.1"/>
    </source>
</evidence>
<dbReference type="PROSITE" id="PS50817">
    <property type="entry name" value="INTEIN_N_TER"/>
    <property type="match status" value="1"/>
</dbReference>
<feature type="compositionally biased region" description="Basic and acidic residues" evidence="1">
    <location>
        <begin position="1"/>
        <end position="12"/>
    </location>
</feature>
<evidence type="ECO:0000313" key="4">
    <source>
        <dbReference type="Proteomes" id="UP001501563"/>
    </source>
</evidence>
<accession>A0ABP7LQG9</accession>
<gene>
    <name evidence="3" type="ORF">GCM10022207_88760</name>
</gene>
<dbReference type="InterPro" id="IPR006141">
    <property type="entry name" value="Intein_N"/>
</dbReference>
<dbReference type="InterPro" id="IPR041436">
    <property type="entry name" value="RNAse_A_bac"/>
</dbReference>
<dbReference type="NCBIfam" id="TIGR01443">
    <property type="entry name" value="intein_Cterm"/>
    <property type="match status" value="1"/>
</dbReference>
<feature type="region of interest" description="Disordered" evidence="1">
    <location>
        <begin position="1"/>
        <end position="31"/>
    </location>
</feature>
<dbReference type="Proteomes" id="UP001501563">
    <property type="component" value="Unassembled WGS sequence"/>
</dbReference>
<dbReference type="Gene3D" id="2.170.16.10">
    <property type="entry name" value="Hedgehog/Intein (Hint) domain"/>
    <property type="match status" value="1"/>
</dbReference>
<evidence type="ECO:0000259" key="2">
    <source>
        <dbReference type="SMART" id="SM00306"/>
    </source>
</evidence>
<reference evidence="4" key="1">
    <citation type="journal article" date="2019" name="Int. J. Syst. Evol. Microbiol.">
        <title>The Global Catalogue of Microorganisms (GCM) 10K type strain sequencing project: providing services to taxonomists for standard genome sequencing and annotation.</title>
        <authorList>
            <consortium name="The Broad Institute Genomics Platform"/>
            <consortium name="The Broad Institute Genome Sequencing Center for Infectious Disease"/>
            <person name="Wu L."/>
            <person name="Ma J."/>
        </authorList>
    </citation>
    <scope>NUCLEOTIDE SEQUENCE [LARGE SCALE GENOMIC DNA]</scope>
    <source>
        <strain evidence="4">JCM 16578</strain>
    </source>
</reference>
<dbReference type="Pfam" id="PF07591">
    <property type="entry name" value="PT-HINT"/>
    <property type="match status" value="1"/>
</dbReference>
<dbReference type="InterPro" id="IPR030934">
    <property type="entry name" value="Intein_C"/>
</dbReference>
<comment type="caution">
    <text evidence="3">The sequence shown here is derived from an EMBL/GenBank/DDBJ whole genome shotgun (WGS) entry which is preliminary data.</text>
</comment>
<dbReference type="CDD" id="cd00081">
    <property type="entry name" value="Hint"/>
    <property type="match status" value="1"/>
</dbReference>
<evidence type="ECO:0000256" key="1">
    <source>
        <dbReference type="SAM" id="MobiDB-lite"/>
    </source>
</evidence>
<name>A0ABP7LQG9_9ACTN</name>
<feature type="domain" description="Hint" evidence="2">
    <location>
        <begin position="168"/>
        <end position="269"/>
    </location>
</feature>
<dbReference type="Pfam" id="PF18431">
    <property type="entry name" value="RNAse_A_bac"/>
    <property type="match status" value="1"/>
</dbReference>
<organism evidence="3 4">
    <name type="scientific">Streptomyces lannensis</name>
    <dbReference type="NCBI Taxonomy" id="766498"/>
    <lineage>
        <taxon>Bacteria</taxon>
        <taxon>Bacillati</taxon>
        <taxon>Actinomycetota</taxon>
        <taxon>Actinomycetes</taxon>
        <taxon>Kitasatosporales</taxon>
        <taxon>Streptomycetaceae</taxon>
        <taxon>Streptomyces</taxon>
    </lineage>
</organism>